<dbReference type="Proteomes" id="UP000235388">
    <property type="component" value="Unassembled WGS sequence"/>
</dbReference>
<evidence type="ECO:0000313" key="2">
    <source>
        <dbReference type="EMBL" id="PLW20670.1"/>
    </source>
</evidence>
<name>A0A2N5T5B9_9BASI</name>
<feature type="region of interest" description="Disordered" evidence="1">
    <location>
        <begin position="425"/>
        <end position="450"/>
    </location>
</feature>
<dbReference type="SUPFAM" id="SSF53098">
    <property type="entry name" value="Ribonuclease H-like"/>
    <property type="match status" value="1"/>
</dbReference>
<evidence type="ECO:0008006" key="4">
    <source>
        <dbReference type="Google" id="ProtNLM"/>
    </source>
</evidence>
<feature type="region of interest" description="Disordered" evidence="1">
    <location>
        <begin position="69"/>
        <end position="139"/>
    </location>
</feature>
<dbReference type="OrthoDB" id="2506739at2759"/>
<feature type="compositionally biased region" description="Polar residues" evidence="1">
    <location>
        <begin position="69"/>
        <end position="78"/>
    </location>
</feature>
<feature type="compositionally biased region" description="Acidic residues" evidence="1">
    <location>
        <begin position="425"/>
        <end position="434"/>
    </location>
</feature>
<dbReference type="PANTHER" id="PTHR47501:SF5">
    <property type="entry name" value="HAT C-TERMINAL DIMERISATION DOMAIN-CONTAINING PROTEIN"/>
    <property type="match status" value="1"/>
</dbReference>
<evidence type="ECO:0000313" key="3">
    <source>
        <dbReference type="Proteomes" id="UP000235388"/>
    </source>
</evidence>
<feature type="region of interest" description="Disordered" evidence="1">
    <location>
        <begin position="1"/>
        <end position="32"/>
    </location>
</feature>
<feature type="compositionally biased region" description="Acidic residues" evidence="1">
    <location>
        <begin position="113"/>
        <end position="125"/>
    </location>
</feature>
<dbReference type="AlphaFoldDB" id="A0A2N5T5B9"/>
<proteinExistence type="predicted"/>
<dbReference type="EMBL" id="PGCJ01000793">
    <property type="protein sequence ID" value="PLW20670.1"/>
    <property type="molecule type" value="Genomic_DNA"/>
</dbReference>
<dbReference type="InterPro" id="IPR012337">
    <property type="entry name" value="RNaseH-like_sf"/>
</dbReference>
<gene>
    <name evidence="2" type="ORF">PCANC_07390</name>
</gene>
<evidence type="ECO:0000256" key="1">
    <source>
        <dbReference type="SAM" id="MobiDB-lite"/>
    </source>
</evidence>
<protein>
    <recommendedName>
        <fullName evidence="4">HAT C-terminal dimerisation domain-containing protein</fullName>
    </recommendedName>
</protein>
<feature type="compositionally biased region" description="Acidic residues" evidence="1">
    <location>
        <begin position="1"/>
        <end position="14"/>
    </location>
</feature>
<dbReference type="STRING" id="200324.A0A2N5T5B9"/>
<keyword evidence="3" id="KW-1185">Reference proteome</keyword>
<sequence length="659" mass="74212">MAQDEDTEVTDDTDTPCTPPNTSDVLSNLPQSTCRESSRICTPITCPGFIPTQTQSHQAAASKCYASTSAKGNQQKTTSINSSNGSSSSNNEVTKETASAQVKQVRRRTGDVIDIDTTQDSDEENCQAPAGKRKDLEKDKDRFDHSQLYFYPPGLGPNQDSLSTSWACQWFKKEYVALGGSYYNLKAHRDGAMVKGLVRSACQGRLKAIEAGGNFPPSVSELVSQKATSQPAGVGTLIAFATKGKFDNNTLNHLIVTWIIQQSLPWLRIKDFHLYVAFDHAVHNYQLHSWIWAASQACQLYLELRTQVIKDIMESKSKILLVSDVWTTKGSNNFTMAKGVAAILRKFDATRWDVQNNHHRCVCHVIALIFGAGLKALKLPTKMVRAKKEDHPFPLLETIIKEDEPEETTNQEIVEVGKTVDLSDDEVDPEDAEEGLAQPGWEWDNEDDKSNQCDEKGIGYTLKKIDYICCQIALSPQKRSEWKLCASKLEFKGRGLIAGYRIRCNIDYDSRERAYEGRRVITKLLEKEDDKYAGKSAADHFLKSYALGAKEWEDVNNLNNVLKEFLDMTKQMKGDYPKLSMVLYKYIWLQDSLSKQKQAAMSTSLEAMFDPMLEITNKYTTLALNCDTVILATFLHPAWRMMLFNDCYKSHTTHITKLM</sequence>
<comment type="caution">
    <text evidence="2">The sequence shown here is derived from an EMBL/GenBank/DDBJ whole genome shotgun (WGS) entry which is preliminary data.</text>
</comment>
<dbReference type="PANTHER" id="PTHR47501">
    <property type="entry name" value="TRANSPOSASE-RELATED"/>
    <property type="match status" value="1"/>
</dbReference>
<accession>A0A2N5T5B9</accession>
<feature type="compositionally biased region" description="Low complexity" evidence="1">
    <location>
        <begin position="79"/>
        <end position="91"/>
    </location>
</feature>
<organism evidence="2 3">
    <name type="scientific">Puccinia coronata f. sp. avenae</name>
    <dbReference type="NCBI Taxonomy" id="200324"/>
    <lineage>
        <taxon>Eukaryota</taxon>
        <taxon>Fungi</taxon>
        <taxon>Dikarya</taxon>
        <taxon>Basidiomycota</taxon>
        <taxon>Pucciniomycotina</taxon>
        <taxon>Pucciniomycetes</taxon>
        <taxon>Pucciniales</taxon>
        <taxon>Pucciniaceae</taxon>
        <taxon>Puccinia</taxon>
    </lineage>
</organism>
<reference evidence="2 3" key="1">
    <citation type="submission" date="2017-11" db="EMBL/GenBank/DDBJ databases">
        <title>De novo assembly and phasing of dikaryotic genomes from two isolates of Puccinia coronata f. sp. avenae, the causal agent of oat crown rust.</title>
        <authorList>
            <person name="Miller M.E."/>
            <person name="Zhang Y."/>
            <person name="Omidvar V."/>
            <person name="Sperschneider J."/>
            <person name="Schwessinger B."/>
            <person name="Raley C."/>
            <person name="Palmer J.M."/>
            <person name="Garnica D."/>
            <person name="Upadhyaya N."/>
            <person name="Rathjen J."/>
            <person name="Taylor J.M."/>
            <person name="Park R.F."/>
            <person name="Dodds P.N."/>
            <person name="Hirsch C.D."/>
            <person name="Kianian S.F."/>
            <person name="Figueroa M."/>
        </authorList>
    </citation>
    <scope>NUCLEOTIDE SEQUENCE [LARGE SCALE GENOMIC DNA]</scope>
    <source>
        <strain evidence="2">12NC29</strain>
    </source>
</reference>